<keyword evidence="4" id="KW-1185">Reference proteome</keyword>
<evidence type="ECO:0000256" key="1">
    <source>
        <dbReference type="ARBA" id="ARBA00022737"/>
    </source>
</evidence>
<accession>A0A395GYW6</accession>
<name>A0A395GYW6_9EURO</name>
<dbReference type="PANTHER" id="PTHR24198:SF165">
    <property type="entry name" value="ANKYRIN REPEAT-CONTAINING PROTEIN-RELATED"/>
    <property type="match status" value="1"/>
</dbReference>
<dbReference type="Proteomes" id="UP000249402">
    <property type="component" value="Unassembled WGS sequence"/>
</dbReference>
<dbReference type="AlphaFoldDB" id="A0A395GYW6"/>
<dbReference type="SMART" id="SM00248">
    <property type="entry name" value="ANK"/>
    <property type="match status" value="4"/>
</dbReference>
<dbReference type="RefSeq" id="XP_025575104.1">
    <property type="nucleotide sequence ID" value="XM_025724312.1"/>
</dbReference>
<evidence type="ECO:0000256" key="2">
    <source>
        <dbReference type="ARBA" id="ARBA00023043"/>
    </source>
</evidence>
<dbReference type="Gene3D" id="1.25.40.20">
    <property type="entry name" value="Ankyrin repeat-containing domain"/>
    <property type="match status" value="2"/>
</dbReference>
<gene>
    <name evidence="3" type="ORF">BO80DRAFT_502181</name>
</gene>
<protein>
    <submittedName>
        <fullName evidence="3">Ankyrin</fullName>
    </submittedName>
</protein>
<dbReference type="GeneID" id="37229177"/>
<dbReference type="VEuPathDB" id="FungiDB:BO80DRAFT_502181"/>
<dbReference type="OrthoDB" id="20872at2759"/>
<proteinExistence type="predicted"/>
<keyword evidence="1" id="KW-0677">Repeat</keyword>
<dbReference type="InterPro" id="IPR036770">
    <property type="entry name" value="Ankyrin_rpt-contain_sf"/>
</dbReference>
<reference evidence="3 4" key="1">
    <citation type="submission" date="2018-02" db="EMBL/GenBank/DDBJ databases">
        <title>The genomes of Aspergillus section Nigri reveals drivers in fungal speciation.</title>
        <authorList>
            <consortium name="DOE Joint Genome Institute"/>
            <person name="Vesth T.C."/>
            <person name="Nybo J."/>
            <person name="Theobald S."/>
            <person name="Brandl J."/>
            <person name="Frisvad J.C."/>
            <person name="Nielsen K.F."/>
            <person name="Lyhne E.K."/>
            <person name="Kogle M.E."/>
            <person name="Kuo A."/>
            <person name="Riley R."/>
            <person name="Clum A."/>
            <person name="Nolan M."/>
            <person name="Lipzen A."/>
            <person name="Salamov A."/>
            <person name="Henrissat B."/>
            <person name="Wiebenga A."/>
            <person name="De vries R.P."/>
            <person name="Grigoriev I.V."/>
            <person name="Mortensen U.H."/>
            <person name="Andersen M.R."/>
            <person name="Baker S.E."/>
        </authorList>
    </citation>
    <scope>NUCLEOTIDE SEQUENCE [LARGE SCALE GENOMIC DNA]</scope>
    <source>
        <strain evidence="3 4">CBS 121593</strain>
    </source>
</reference>
<dbReference type="InterPro" id="IPR002110">
    <property type="entry name" value="Ankyrin_rpt"/>
</dbReference>
<evidence type="ECO:0000313" key="3">
    <source>
        <dbReference type="EMBL" id="RAL00777.1"/>
    </source>
</evidence>
<dbReference type="EMBL" id="KZ824438">
    <property type="protein sequence ID" value="RAL00777.1"/>
    <property type="molecule type" value="Genomic_DNA"/>
</dbReference>
<dbReference type="STRING" id="1448316.A0A395GYW6"/>
<organism evidence="3 4">
    <name type="scientific">Aspergillus ibericus CBS 121593</name>
    <dbReference type="NCBI Taxonomy" id="1448316"/>
    <lineage>
        <taxon>Eukaryota</taxon>
        <taxon>Fungi</taxon>
        <taxon>Dikarya</taxon>
        <taxon>Ascomycota</taxon>
        <taxon>Pezizomycotina</taxon>
        <taxon>Eurotiomycetes</taxon>
        <taxon>Eurotiomycetidae</taxon>
        <taxon>Eurotiales</taxon>
        <taxon>Aspergillaceae</taxon>
        <taxon>Aspergillus</taxon>
        <taxon>Aspergillus subgen. Circumdati</taxon>
    </lineage>
</organism>
<sequence length="362" mass="39651">MHLPTECCTVYLPAHEWQHNSPCMNRRAEANKMAFLLVPTLLRKRLNSSTLYNAHWPYDSPSSVLAFHWSLGEQPFKAESVGIGYAGLAAALDRMTKGRSVMGINKAKSLEQTNSGASAARLRGVLASAVQGRNHKLLEQLLDTGVLPGLGEHIHPLNEAVHRHDFEGKTPLLVAVDESKRTGLSLDSGAIRDNRGDILTLLLERGANPNVIASVYPTWKCIIHNRLHFLPTLVDAGADLFEPPGLVELAVQFNNIEALKWLVEQGGVNVNDRNAQGHTALTTAIRENRSEMLSYLLAHRANPAQRGQDWPVCMAVRSPTILQKLLPMVPDLSAHKVIIEMAVLANQLESIKLLLAAGASVK</sequence>
<dbReference type="Pfam" id="PF13637">
    <property type="entry name" value="Ank_4"/>
    <property type="match status" value="1"/>
</dbReference>
<keyword evidence="2" id="KW-0040">ANK repeat</keyword>
<dbReference type="SUPFAM" id="SSF48403">
    <property type="entry name" value="Ankyrin repeat"/>
    <property type="match status" value="1"/>
</dbReference>
<evidence type="ECO:0000313" key="4">
    <source>
        <dbReference type="Proteomes" id="UP000249402"/>
    </source>
</evidence>
<dbReference type="PANTHER" id="PTHR24198">
    <property type="entry name" value="ANKYRIN REPEAT AND PROTEIN KINASE DOMAIN-CONTAINING PROTEIN"/>
    <property type="match status" value="1"/>
</dbReference>